<accession>A0AAV7PZX1</accession>
<evidence type="ECO:0000313" key="1">
    <source>
        <dbReference type="EMBL" id="KAJ1132535.1"/>
    </source>
</evidence>
<dbReference type="AlphaFoldDB" id="A0AAV7PZX1"/>
<dbReference type="EMBL" id="JANPWB010000011">
    <property type="protein sequence ID" value="KAJ1132535.1"/>
    <property type="molecule type" value="Genomic_DNA"/>
</dbReference>
<name>A0AAV7PZX1_PLEWA</name>
<comment type="caution">
    <text evidence="1">The sequence shown here is derived from an EMBL/GenBank/DDBJ whole genome shotgun (WGS) entry which is preliminary data.</text>
</comment>
<organism evidence="1 2">
    <name type="scientific">Pleurodeles waltl</name>
    <name type="common">Iberian ribbed newt</name>
    <dbReference type="NCBI Taxonomy" id="8319"/>
    <lineage>
        <taxon>Eukaryota</taxon>
        <taxon>Metazoa</taxon>
        <taxon>Chordata</taxon>
        <taxon>Craniata</taxon>
        <taxon>Vertebrata</taxon>
        <taxon>Euteleostomi</taxon>
        <taxon>Amphibia</taxon>
        <taxon>Batrachia</taxon>
        <taxon>Caudata</taxon>
        <taxon>Salamandroidea</taxon>
        <taxon>Salamandridae</taxon>
        <taxon>Pleurodelinae</taxon>
        <taxon>Pleurodeles</taxon>
    </lineage>
</organism>
<keyword evidence="2" id="KW-1185">Reference proteome</keyword>
<gene>
    <name evidence="1" type="ORF">NDU88_010844</name>
</gene>
<protein>
    <submittedName>
        <fullName evidence="1">Uncharacterized protein</fullName>
    </submittedName>
</protein>
<sequence>MVTSSIARGMDVSATRALSRGATFPAALAVPGSQLCPCRSQRKAREALPGRARCSAPRVLLMGGYNFNASGGPCRATSKHAWWLSGNL</sequence>
<reference evidence="1" key="1">
    <citation type="journal article" date="2022" name="bioRxiv">
        <title>Sequencing and chromosome-scale assembly of the giantPleurodeles waltlgenome.</title>
        <authorList>
            <person name="Brown T."/>
            <person name="Elewa A."/>
            <person name="Iarovenko S."/>
            <person name="Subramanian E."/>
            <person name="Araus A.J."/>
            <person name="Petzold A."/>
            <person name="Susuki M."/>
            <person name="Suzuki K.-i.T."/>
            <person name="Hayashi T."/>
            <person name="Toyoda A."/>
            <person name="Oliveira C."/>
            <person name="Osipova E."/>
            <person name="Leigh N.D."/>
            <person name="Simon A."/>
            <person name="Yun M.H."/>
        </authorList>
    </citation>
    <scope>NUCLEOTIDE SEQUENCE</scope>
    <source>
        <strain evidence="1">20211129_DDA</strain>
        <tissue evidence="1">Liver</tissue>
    </source>
</reference>
<proteinExistence type="predicted"/>
<dbReference type="Proteomes" id="UP001066276">
    <property type="component" value="Chromosome 7"/>
</dbReference>
<evidence type="ECO:0000313" key="2">
    <source>
        <dbReference type="Proteomes" id="UP001066276"/>
    </source>
</evidence>